<accession>A0A1X7UTH6</accession>
<name>A0A1X7UTH6_AMPQE</name>
<feature type="region of interest" description="Disordered" evidence="1">
    <location>
        <begin position="22"/>
        <end position="70"/>
    </location>
</feature>
<dbReference type="EnsemblMetazoa" id="Aqu2.1.30971_001">
    <property type="protein sequence ID" value="Aqu2.1.30971_001"/>
    <property type="gene ID" value="Aqu2.1.30971"/>
</dbReference>
<sequence length="104" mass="11358">MAGPFFEEQLCFLAEWLRPTTATPSTRLARSRSRSPVRGGEDPTGTRRSASVDTGLHRFQDPGLDITSGHLPATRDLAYVPRLGACQGPDPPIQDQLPSFQVQP</sequence>
<dbReference type="AlphaFoldDB" id="A0A1X7UTH6"/>
<organism evidence="2">
    <name type="scientific">Amphimedon queenslandica</name>
    <name type="common">Sponge</name>
    <dbReference type="NCBI Taxonomy" id="400682"/>
    <lineage>
        <taxon>Eukaryota</taxon>
        <taxon>Metazoa</taxon>
        <taxon>Porifera</taxon>
        <taxon>Demospongiae</taxon>
        <taxon>Heteroscleromorpha</taxon>
        <taxon>Haplosclerida</taxon>
        <taxon>Niphatidae</taxon>
        <taxon>Amphimedon</taxon>
    </lineage>
</organism>
<reference evidence="2" key="1">
    <citation type="submission" date="2017-05" db="UniProtKB">
        <authorList>
            <consortium name="EnsemblMetazoa"/>
        </authorList>
    </citation>
    <scope>IDENTIFICATION</scope>
</reference>
<evidence type="ECO:0000256" key="1">
    <source>
        <dbReference type="SAM" id="MobiDB-lite"/>
    </source>
</evidence>
<proteinExistence type="predicted"/>
<evidence type="ECO:0000313" key="2">
    <source>
        <dbReference type="EnsemblMetazoa" id="Aqu2.1.30971_001"/>
    </source>
</evidence>
<protein>
    <submittedName>
        <fullName evidence="2">Uncharacterized protein</fullName>
    </submittedName>
</protein>
<feature type="region of interest" description="Disordered" evidence="1">
    <location>
        <begin position="84"/>
        <end position="104"/>
    </location>
</feature>
<dbReference type="InParanoid" id="A0A1X7UTH6"/>